<gene>
    <name evidence="2" type="ORF">Gferi_06505</name>
</gene>
<name>A0A1D8GEB5_9FIRM</name>
<dbReference type="EMBL" id="CP017269">
    <property type="protein sequence ID" value="AOT69246.1"/>
    <property type="molecule type" value="Genomic_DNA"/>
</dbReference>
<dbReference type="STRING" id="1424294.Gferi_06505"/>
<keyword evidence="1" id="KW-0472">Membrane</keyword>
<dbReference type="Proteomes" id="UP000095743">
    <property type="component" value="Chromosome"/>
</dbReference>
<evidence type="ECO:0000313" key="2">
    <source>
        <dbReference type="EMBL" id="AOT69246.1"/>
    </source>
</evidence>
<sequence length="262" mass="29111">MGISRGNMLYTLYKKDLKASRFELLLIVGIILAVNLYIFYKTTTGWPLQAGFVMNVGGTITIFIAIFIKAFITVRNEWKENTVYLMMSLPVSGRMIFLSKMLSLLTQWIALEALLGLSAFLFLRGMMTPDSWGKLAEIPFEFKIEVVKLGFLIFLGATQALILAFFSSVVGKLFKKFSGLITFGTFIAGSILTSKVSDIIINAVSRYHLEDLGNSQINFSNGTAWVTIFPNNIYIALTVVLIGVSAALFFGTAAIYDRKVEL</sequence>
<evidence type="ECO:0000313" key="3">
    <source>
        <dbReference type="Proteomes" id="UP000095743"/>
    </source>
</evidence>
<keyword evidence="3" id="KW-1185">Reference proteome</keyword>
<accession>A0A1D8GEB5</accession>
<feature type="transmembrane region" description="Helical" evidence="1">
    <location>
        <begin position="21"/>
        <end position="40"/>
    </location>
</feature>
<feature type="transmembrane region" description="Helical" evidence="1">
    <location>
        <begin position="233"/>
        <end position="256"/>
    </location>
</feature>
<keyword evidence="1" id="KW-1133">Transmembrane helix</keyword>
<dbReference type="OrthoDB" id="1951532at2"/>
<dbReference type="RefSeq" id="WP_069974812.1">
    <property type="nucleotide sequence ID" value="NZ_CP017269.1"/>
</dbReference>
<keyword evidence="1" id="KW-0812">Transmembrane</keyword>
<organism evidence="2 3">
    <name type="scientific">Geosporobacter ferrireducens</name>
    <dbReference type="NCBI Taxonomy" id="1424294"/>
    <lineage>
        <taxon>Bacteria</taxon>
        <taxon>Bacillati</taxon>
        <taxon>Bacillota</taxon>
        <taxon>Clostridia</taxon>
        <taxon>Peptostreptococcales</taxon>
        <taxon>Thermotaleaceae</taxon>
        <taxon>Geosporobacter</taxon>
    </lineage>
</organism>
<feature type="transmembrane region" description="Helical" evidence="1">
    <location>
        <begin position="108"/>
        <end position="126"/>
    </location>
</feature>
<protein>
    <submittedName>
        <fullName evidence="2">Uncharacterized protein</fullName>
    </submittedName>
</protein>
<feature type="transmembrane region" description="Helical" evidence="1">
    <location>
        <begin position="146"/>
        <end position="170"/>
    </location>
</feature>
<dbReference type="KEGG" id="gfe:Gferi_06505"/>
<dbReference type="AlphaFoldDB" id="A0A1D8GEB5"/>
<feature type="transmembrane region" description="Helical" evidence="1">
    <location>
        <begin position="52"/>
        <end position="72"/>
    </location>
</feature>
<proteinExistence type="predicted"/>
<reference evidence="2 3" key="1">
    <citation type="submission" date="2016-09" db="EMBL/GenBank/DDBJ databases">
        <title>Genomic analysis reveals versatility of anaerobic energy metabolism of Geosporobacter ferrireducens IRF9 of phylum Firmicutes.</title>
        <authorList>
            <person name="Kim S.-J."/>
        </authorList>
    </citation>
    <scope>NUCLEOTIDE SEQUENCE [LARGE SCALE GENOMIC DNA]</scope>
    <source>
        <strain evidence="2 3">IRF9</strain>
    </source>
</reference>
<evidence type="ECO:0000256" key="1">
    <source>
        <dbReference type="SAM" id="Phobius"/>
    </source>
</evidence>